<dbReference type="EMBL" id="JYFN01000020">
    <property type="protein sequence ID" value="KJE22704.1"/>
    <property type="molecule type" value="Genomic_DNA"/>
</dbReference>
<proteinExistence type="predicted"/>
<keyword evidence="2" id="KW-1185">Reference proteome</keyword>
<name>A0A0D8BFH0_9ACTN</name>
<evidence type="ECO:0000313" key="1">
    <source>
        <dbReference type="EMBL" id="KJE22704.1"/>
    </source>
</evidence>
<comment type="caution">
    <text evidence="1">The sequence shown here is derived from an EMBL/GenBank/DDBJ whole genome shotgun (WGS) entry which is preliminary data.</text>
</comment>
<dbReference type="PATRIC" id="fig|1502723.3.peg.2019"/>
<dbReference type="AlphaFoldDB" id="A0A0D8BFH0"/>
<organism evidence="1 2">
    <name type="scientific">Frankia torreyi</name>
    <dbReference type="NCBI Taxonomy" id="1856"/>
    <lineage>
        <taxon>Bacteria</taxon>
        <taxon>Bacillati</taxon>
        <taxon>Actinomycetota</taxon>
        <taxon>Actinomycetes</taxon>
        <taxon>Frankiales</taxon>
        <taxon>Frankiaceae</taxon>
        <taxon>Frankia</taxon>
    </lineage>
</organism>
<protein>
    <submittedName>
        <fullName evidence="1">Uncharacterized protein</fullName>
    </submittedName>
</protein>
<dbReference type="Proteomes" id="UP000032545">
    <property type="component" value="Unassembled WGS sequence"/>
</dbReference>
<gene>
    <name evidence="1" type="ORF">FF36_02883</name>
</gene>
<accession>A0A0D8BFH0</accession>
<evidence type="ECO:0000313" key="2">
    <source>
        <dbReference type="Proteomes" id="UP000032545"/>
    </source>
</evidence>
<reference evidence="1 2" key="2">
    <citation type="journal article" date="2016" name="Genome Announc.">
        <title>Permanent Draft Genome Sequences for Two Variants of Frankia sp. Strain CpI1, the First Frankia Strain Isolated from Root Nodules of Comptonia peregrina.</title>
        <authorList>
            <person name="Oshone R."/>
            <person name="Hurst S.G.IV."/>
            <person name="Abebe-Akele F."/>
            <person name="Simpson S."/>
            <person name="Morris K."/>
            <person name="Thomas W.K."/>
            <person name="Tisa L.S."/>
        </authorList>
    </citation>
    <scope>NUCLEOTIDE SEQUENCE [LARGE SCALE GENOMIC DNA]</scope>
    <source>
        <strain evidence="2">CpI1-S</strain>
    </source>
</reference>
<sequence>MPGTDYMLNLHWCIETNLMALEGIATVVGVELVEVAEPEPVGSAYGPAHRHLTRSLEGQDLGAGAQRYHNRMSVRLARHLQRIDEIGAAVVAADLDDTAALVGRRPRSWADGERELEDFVLADDGRHDAELVALFHRRLHRARMLNGPAGSWITQHRDVPQPSL</sequence>
<reference evidence="2" key="1">
    <citation type="submission" date="2015-02" db="EMBL/GenBank/DDBJ databases">
        <title>Draft Genome of Frankia sp. CpI1-S.</title>
        <authorList>
            <person name="Oshone R.T."/>
            <person name="Ngom M."/>
            <person name="Ghodhbane-Gtari F."/>
            <person name="Gtari M."/>
            <person name="Morris K."/>
            <person name="Thomas K."/>
            <person name="Sen A."/>
            <person name="Tisa L.S."/>
        </authorList>
    </citation>
    <scope>NUCLEOTIDE SEQUENCE [LARGE SCALE GENOMIC DNA]</scope>
    <source>
        <strain evidence="2">CpI1-S</strain>
    </source>
</reference>